<dbReference type="InterPro" id="IPR059018">
    <property type="entry name" value="HEAT_URB1"/>
</dbReference>
<feature type="region of interest" description="Disordered" evidence="1">
    <location>
        <begin position="1"/>
        <end position="35"/>
    </location>
</feature>
<dbReference type="InterPro" id="IPR032436">
    <property type="entry name" value="URB1_C"/>
</dbReference>
<dbReference type="InterPro" id="IPR016024">
    <property type="entry name" value="ARM-type_fold"/>
</dbReference>
<dbReference type="EMBL" id="JBBBZM010000063">
    <property type="protein sequence ID" value="KAL0635775.1"/>
    <property type="molecule type" value="Genomic_DNA"/>
</dbReference>
<organism evidence="5 6">
    <name type="scientific">Discina gigas</name>
    <dbReference type="NCBI Taxonomy" id="1032678"/>
    <lineage>
        <taxon>Eukaryota</taxon>
        <taxon>Fungi</taxon>
        <taxon>Dikarya</taxon>
        <taxon>Ascomycota</taxon>
        <taxon>Pezizomycotina</taxon>
        <taxon>Pezizomycetes</taxon>
        <taxon>Pezizales</taxon>
        <taxon>Discinaceae</taxon>
        <taxon>Discina</taxon>
    </lineage>
</organism>
<evidence type="ECO:0000259" key="3">
    <source>
        <dbReference type="Pfam" id="PF16201"/>
    </source>
</evidence>
<dbReference type="InterPro" id="IPR039844">
    <property type="entry name" value="URB1"/>
</dbReference>
<evidence type="ECO:0000313" key="6">
    <source>
        <dbReference type="Proteomes" id="UP001447188"/>
    </source>
</evidence>
<feature type="domain" description="URB1 central HEAT repeat" evidence="4">
    <location>
        <begin position="635"/>
        <end position="816"/>
    </location>
</feature>
<dbReference type="Pfam" id="PF26140">
    <property type="entry name" value="HEAT_URB1"/>
    <property type="match status" value="1"/>
</dbReference>
<dbReference type="Pfam" id="PF11707">
    <property type="entry name" value="Npa1"/>
    <property type="match status" value="1"/>
</dbReference>
<dbReference type="SUPFAM" id="SSF48371">
    <property type="entry name" value="ARM repeat"/>
    <property type="match status" value="1"/>
</dbReference>
<dbReference type="PANTHER" id="PTHR13500">
    <property type="entry name" value="NUCLEOLAR PRERIBOSOMAL-ASSOCIATED PROTEIN 1"/>
    <property type="match status" value="1"/>
</dbReference>
<dbReference type="Proteomes" id="UP001447188">
    <property type="component" value="Unassembled WGS sequence"/>
</dbReference>
<evidence type="ECO:0000259" key="4">
    <source>
        <dbReference type="Pfam" id="PF26140"/>
    </source>
</evidence>
<proteinExistence type="predicted"/>
<dbReference type="PANTHER" id="PTHR13500:SF0">
    <property type="entry name" value="NUCLEOLAR PRE-RIBOSOMAL-ASSOCIATED PROTEIN 1"/>
    <property type="match status" value="1"/>
</dbReference>
<feature type="domain" description="URB1 N-terminal" evidence="2">
    <location>
        <begin position="111"/>
        <end position="443"/>
    </location>
</feature>
<evidence type="ECO:0008006" key="7">
    <source>
        <dbReference type="Google" id="ProtNLM"/>
    </source>
</evidence>
<evidence type="ECO:0000313" key="5">
    <source>
        <dbReference type="EMBL" id="KAL0635775.1"/>
    </source>
</evidence>
<keyword evidence="6" id="KW-1185">Reference proteome</keyword>
<comment type="caution">
    <text evidence="5">The sequence shown here is derived from an EMBL/GenBank/DDBJ whole genome shotgun (WGS) entry which is preliminary data.</text>
</comment>
<gene>
    <name evidence="5" type="ORF">Q9L58_005308</name>
</gene>
<feature type="domain" description="URB1 C-terminal" evidence="3">
    <location>
        <begin position="1553"/>
        <end position="1747"/>
    </location>
</feature>
<dbReference type="Pfam" id="PF16201">
    <property type="entry name" value="NopRA1"/>
    <property type="match status" value="1"/>
</dbReference>
<accession>A0ABR3GIP3</accession>
<reference evidence="5 6" key="1">
    <citation type="submission" date="2024-02" db="EMBL/GenBank/DDBJ databases">
        <title>Discinaceae phylogenomics.</title>
        <authorList>
            <person name="Dirks A.C."/>
            <person name="James T.Y."/>
        </authorList>
    </citation>
    <scope>NUCLEOTIDE SEQUENCE [LARGE SCALE GENOMIC DNA]</scope>
    <source>
        <strain evidence="5 6">ACD0624</strain>
    </source>
</reference>
<evidence type="ECO:0000259" key="2">
    <source>
        <dbReference type="Pfam" id="PF11707"/>
    </source>
</evidence>
<dbReference type="InterPro" id="IPR021714">
    <property type="entry name" value="URB1_N"/>
</dbReference>
<protein>
    <recommendedName>
        <fullName evidence="7">Nucleolar pre-ribosomal-associated protein 1</fullName>
    </recommendedName>
</protein>
<evidence type="ECO:0000256" key="1">
    <source>
        <dbReference type="SAM" id="MobiDB-lite"/>
    </source>
</evidence>
<name>A0ABR3GIP3_9PEZI</name>
<sequence>MNKRLPQGNDHQMDNSKKRKRSNKVSGSGPVPENITSARHLQGLLGDFSTQEALNDGLQHFRAFLGRCSKGNDTSDEDISDNLKILKEWLEAQSRGASDGDMGEGQGNAFTGILQVWSYASQNNSQSLLSNTMATLAVLVRICSYNEELKTPGAILCKSVLQPTYLKIVYRSLVINKEFINAPCLRLLTEINKFDFGSVCGLLHSVFDFTTKNITKNLEVSREKADATAAADDPHRPSLRTTSVRFVLSFFQFGSSSVKSEVLGQRAWISPIFKYLRNDSPLVVNDFLNVMSKKVLGDKEISRDTKKTVFNDRALSNIATLYRRTDIINIVGTGNDGEKTVAEAAHEFLMKVCTTPGSGVCYSDSGWYPPGWTEADEKHRGGPKLHNRLLSSFILNIKPYADTLQQDLLLSIFTALPELVADYHLNNTSFDFDPKLTSTWIGYYAFLSSTIQLPVPANFGLGELSAIPPPTNVLVENVIPKSLGKATLARCLAHPNPIIKFFVVRLLIFSFQKLQKVLSAIDDASALMVDPTSNWTKTRFDLVEEFCKRVPDMGAVTGLINFTSKGPQGKLQKEAASRLLANYFELMPEVALAGKFDITAPLGSFLADEDASGGEDRGLRLLEMSHLLRVAKDVPDVKWWNKSVLMPFSPFVSILKVYCRPTSRLPLRQIRTLLHSFVTPSLLFQTETSAPPLEAFLESLSSVQDQPTSDAVFSFLDESVARCIRAPFKYIDDYAELASEISRAKQLPGDLPAVSPFTMTVVEQWKFFMQSKYTLSVKHAGSNWLVRFLESSAILGENEYVLAALCERLVAICDEFGYGTEKANFKGLKRQLGGGRPLKLKNYDKDAMDISSCRLKLPRDLFDGLGQIDVDSVESVTMLIRKKEIEVSLFDIVIGQKAILGVLGSRKISYEDSCSALSKLMELLEAVLLRLAEEVSGIWEEAKKMLVDDTQLVRSFLDIPEKEDDFPRYAYFSTRYSRLLITIFHDHQPVLGGVCERLKNSFVKMGHYFDSHPDDPHRSEILATYKIIIDQLLSPCDVLDCIGHRSLVKGDTNELQFDVLSQLLHRLSSQDEYLPINDLEIFLAIDDAPKVFCDALTEYINSAPKDKLESLHPQSYDFNFQAELHEWSVALDSALIRKIESVRDMSLVSLHKCMGGGGNIPHLAKHLAALLEGFSAPTEETGRFEWDKLMTASAKQKMEDIFDVAQKNMFEGPMDSVQLELLLRAASLFTSLDKEGILKKVASDNRSSSLTAKTVALLETLIMGMDPTGSEPTELRSWLLVAFDYLTRRFSEDETLSEKVVDFTKQLGQLLSAGRISLSSSVPRATLNAVLEAGLQKHINVSEVMFFTAVVVSQLPTKYLDLAKLLQMVLGHPQNPLLLRDSFTGVQDIYHHTAYLIYKLFSLARTSQSNPTTLDGILGLYRGSNDVVDSIFLDLIQTIEAHLGRSLGAKIASWSVVDNAEGIKLISRTRGKFSLVIDGKTLVRSIFQSSPSRPVVSRAELEDFSSFIALAKDEDEYFSKTYDLEFVLPALTYILLLEGEVVDTQAIIEKHCISFAITGLCSNREHIRKMAAAYISSVAAKLEESTYREKTQIYQLLCSLLVSMEPENGRGILEPLPTIVGVFFAQAVQIVSNPGHFLYEKVMEFLLRRALHDLADLPLMLQFSISTAGDEYQKEIGWILNVLAVGLRTEQDLDIYRRRNIFGSCLSLYISPHSTDKVKEKIMDLLWNAAAVEGGSTTLITRNGIIPFIEEQLSLPKLSQKNKTYFKRLAARLFESSAKNHVKEWSKGNLESQLSRIYVK</sequence>